<dbReference type="EMBL" id="CP036291">
    <property type="protein sequence ID" value="QDU89527.1"/>
    <property type="molecule type" value="Genomic_DNA"/>
</dbReference>
<evidence type="ECO:0000259" key="2">
    <source>
        <dbReference type="Pfam" id="PF07589"/>
    </source>
</evidence>
<feature type="signal peptide" evidence="1">
    <location>
        <begin position="1"/>
        <end position="22"/>
    </location>
</feature>
<protein>
    <recommendedName>
        <fullName evidence="2">Ice-binding protein C-terminal domain-containing protein</fullName>
    </recommendedName>
</protein>
<evidence type="ECO:0000313" key="4">
    <source>
        <dbReference type="Proteomes" id="UP000317429"/>
    </source>
</evidence>
<dbReference type="NCBIfam" id="TIGR02595">
    <property type="entry name" value="PEP_CTERM"/>
    <property type="match status" value="1"/>
</dbReference>
<keyword evidence="1" id="KW-0732">Signal</keyword>
<organism evidence="3 4">
    <name type="scientific">Pirellulimonas nuda</name>
    <dbReference type="NCBI Taxonomy" id="2528009"/>
    <lineage>
        <taxon>Bacteria</taxon>
        <taxon>Pseudomonadati</taxon>
        <taxon>Planctomycetota</taxon>
        <taxon>Planctomycetia</taxon>
        <taxon>Pirellulales</taxon>
        <taxon>Lacipirellulaceae</taxon>
        <taxon>Pirellulimonas</taxon>
    </lineage>
</organism>
<proteinExistence type="predicted"/>
<evidence type="ECO:0000256" key="1">
    <source>
        <dbReference type="SAM" id="SignalP"/>
    </source>
</evidence>
<dbReference type="AlphaFoldDB" id="A0A518DDH9"/>
<dbReference type="InterPro" id="IPR013424">
    <property type="entry name" value="Ice-binding_C"/>
</dbReference>
<feature type="domain" description="Ice-binding protein C-terminal" evidence="2">
    <location>
        <begin position="529"/>
        <end position="552"/>
    </location>
</feature>
<name>A0A518DDH9_9BACT</name>
<feature type="chain" id="PRO_5022205881" description="Ice-binding protein C-terminal domain-containing protein" evidence="1">
    <location>
        <begin position="23"/>
        <end position="554"/>
    </location>
</feature>
<sequence precursor="true">MKRHLWTYSAAAVLMGALQPHALGVVLFEENFDGLLPTLGGSVNERVGTALVTRVASDPDSTPLSGVWSASAAGWTVDNGLNEYDGVPTLTPGVAGLGVDDYGVDEWQGWSFPRKDFWVAAAGDQRRSEFGALSGASGTIAVVDPDEYYDLGDPDNAVNGGYYSSALRSSTFPVVAGGFYGLGFDSSWRDEAFDDATPTLTDQNNQAVEVIASFDVGGSVQVVKWNSDSTAGNPFFKDDAPDEPFLSDGSNYFFEAPAGASSASLSFRIANAGNDWWWAVDNIQVDDLSGGAGTVFAEDFESSVTLGDSVNERLGAGAKVTSAPGSVSTVLGVDYPTSSRPESFTHTPPAQWNVDNAGTPGVGDDNLGALEWEQWSFVTPEFFQFAGGSGREEFAKGTGVFAVADGDNWDDLASPGQNGDLLTLLKTPLISLAGLADGELVKVAFDSSWRPEDDQVAVLTALLDGAAVELLRWESGSASPFFHARNTNESVAIFFDPAGASELQLTFDYAGNNDWWWAIDNVSVTSSATVPEPSTAMLFGAVIAAGGLLRRKRK</sequence>
<evidence type="ECO:0000313" key="3">
    <source>
        <dbReference type="EMBL" id="QDU89527.1"/>
    </source>
</evidence>
<dbReference type="KEGG" id="pnd:Pla175_29190"/>
<keyword evidence="4" id="KW-1185">Reference proteome</keyword>
<gene>
    <name evidence="3" type="ORF">Pla175_29190</name>
</gene>
<dbReference type="Pfam" id="PF07589">
    <property type="entry name" value="PEP-CTERM"/>
    <property type="match status" value="1"/>
</dbReference>
<dbReference type="OrthoDB" id="226722at2"/>
<accession>A0A518DDH9</accession>
<dbReference type="RefSeq" id="WP_145286261.1">
    <property type="nucleotide sequence ID" value="NZ_CP036291.1"/>
</dbReference>
<dbReference type="Proteomes" id="UP000317429">
    <property type="component" value="Chromosome"/>
</dbReference>
<reference evidence="3 4" key="1">
    <citation type="submission" date="2019-02" db="EMBL/GenBank/DDBJ databases">
        <title>Deep-cultivation of Planctomycetes and their phenomic and genomic characterization uncovers novel biology.</title>
        <authorList>
            <person name="Wiegand S."/>
            <person name="Jogler M."/>
            <person name="Boedeker C."/>
            <person name="Pinto D."/>
            <person name="Vollmers J."/>
            <person name="Rivas-Marin E."/>
            <person name="Kohn T."/>
            <person name="Peeters S.H."/>
            <person name="Heuer A."/>
            <person name="Rast P."/>
            <person name="Oberbeckmann S."/>
            <person name="Bunk B."/>
            <person name="Jeske O."/>
            <person name="Meyerdierks A."/>
            <person name="Storesund J.E."/>
            <person name="Kallscheuer N."/>
            <person name="Luecker S."/>
            <person name="Lage O.M."/>
            <person name="Pohl T."/>
            <person name="Merkel B.J."/>
            <person name="Hornburger P."/>
            <person name="Mueller R.-W."/>
            <person name="Bruemmer F."/>
            <person name="Labrenz M."/>
            <person name="Spormann A.M."/>
            <person name="Op den Camp H."/>
            <person name="Overmann J."/>
            <person name="Amann R."/>
            <person name="Jetten M.S.M."/>
            <person name="Mascher T."/>
            <person name="Medema M.H."/>
            <person name="Devos D.P."/>
            <person name="Kaster A.-K."/>
            <person name="Ovreas L."/>
            <person name="Rohde M."/>
            <person name="Galperin M.Y."/>
            <person name="Jogler C."/>
        </authorList>
    </citation>
    <scope>NUCLEOTIDE SEQUENCE [LARGE SCALE GENOMIC DNA]</scope>
    <source>
        <strain evidence="3 4">Pla175</strain>
    </source>
</reference>